<protein>
    <submittedName>
        <fullName evidence="1">Uncharacterized protein</fullName>
    </submittedName>
</protein>
<gene>
    <name evidence="1" type="ORF">GCM10010873_32380</name>
</gene>
<proteinExistence type="predicted"/>
<dbReference type="AlphaFoldDB" id="A0AA37X2J4"/>
<reference evidence="1 2" key="1">
    <citation type="journal article" date="2014" name="Int. J. Syst. Evol. Microbiol.">
        <title>Complete genome sequence of Corynebacterium casei LMG S-19264T (=DSM 44701T), isolated from a smear-ripened cheese.</title>
        <authorList>
            <consortium name="US DOE Joint Genome Institute (JGI-PGF)"/>
            <person name="Walter F."/>
            <person name="Albersmeier A."/>
            <person name="Kalinowski J."/>
            <person name="Ruckert C."/>
        </authorList>
    </citation>
    <scope>NUCLEOTIDE SEQUENCE [LARGE SCALE GENOMIC DNA]</scope>
    <source>
        <strain evidence="1 2">NBRC 111766</strain>
    </source>
</reference>
<sequence length="61" mass="6653">MVMAELAGHAGAQRVETGYGAGDFDARDKGLLIGRGGKIGWADQRMRKWVCRFQAYPGPLD</sequence>
<name>A0AA37X2J4_9RHOB</name>
<evidence type="ECO:0000313" key="1">
    <source>
        <dbReference type="EMBL" id="GLS88264.1"/>
    </source>
</evidence>
<dbReference type="EMBL" id="BSPP01000011">
    <property type="protein sequence ID" value="GLS88264.1"/>
    <property type="molecule type" value="Genomic_DNA"/>
</dbReference>
<evidence type="ECO:0000313" key="2">
    <source>
        <dbReference type="Proteomes" id="UP001157355"/>
    </source>
</evidence>
<keyword evidence="2" id="KW-1185">Reference proteome</keyword>
<accession>A0AA37X2J4</accession>
<organism evidence="1 2">
    <name type="scientific">Cypionkella aquatica</name>
    <dbReference type="NCBI Taxonomy" id="1756042"/>
    <lineage>
        <taxon>Bacteria</taxon>
        <taxon>Pseudomonadati</taxon>
        <taxon>Pseudomonadota</taxon>
        <taxon>Alphaproteobacteria</taxon>
        <taxon>Rhodobacterales</taxon>
        <taxon>Paracoccaceae</taxon>
        <taxon>Cypionkella</taxon>
    </lineage>
</organism>
<dbReference type="Proteomes" id="UP001157355">
    <property type="component" value="Unassembled WGS sequence"/>
</dbReference>
<comment type="caution">
    <text evidence="1">The sequence shown here is derived from an EMBL/GenBank/DDBJ whole genome shotgun (WGS) entry which is preliminary data.</text>
</comment>